<comment type="similarity">
    <text evidence="5">Belongs to the troponin C family.</text>
</comment>
<dbReference type="PROSITE" id="PS00018">
    <property type="entry name" value="EF_HAND_1"/>
    <property type="match status" value="2"/>
</dbReference>
<dbReference type="Pfam" id="PF13499">
    <property type="entry name" value="EF-hand_7"/>
    <property type="match status" value="2"/>
</dbReference>
<dbReference type="SMART" id="SM00054">
    <property type="entry name" value="EFh"/>
    <property type="match status" value="3"/>
</dbReference>
<gene>
    <name evidence="7" type="ORF">AFUS01_LOCUS13410</name>
</gene>
<proteinExistence type="inferred from homology"/>
<dbReference type="GO" id="GO:0005509">
    <property type="term" value="F:calcium ion binding"/>
    <property type="evidence" value="ECO:0007669"/>
    <property type="project" value="InterPro"/>
</dbReference>
<evidence type="ECO:0000256" key="3">
    <source>
        <dbReference type="ARBA" id="ARBA00022837"/>
    </source>
</evidence>
<comment type="caution">
    <text evidence="7">The sequence shown here is derived from an EMBL/GenBank/DDBJ whole genome shotgun (WGS) entry which is preliminary data.</text>
</comment>
<evidence type="ECO:0000313" key="8">
    <source>
        <dbReference type="Proteomes" id="UP000708208"/>
    </source>
</evidence>
<organism evidence="7 8">
    <name type="scientific">Allacma fusca</name>
    <dbReference type="NCBI Taxonomy" id="39272"/>
    <lineage>
        <taxon>Eukaryota</taxon>
        <taxon>Metazoa</taxon>
        <taxon>Ecdysozoa</taxon>
        <taxon>Arthropoda</taxon>
        <taxon>Hexapoda</taxon>
        <taxon>Collembola</taxon>
        <taxon>Symphypleona</taxon>
        <taxon>Sminthuridae</taxon>
        <taxon>Allacma</taxon>
    </lineage>
</organism>
<dbReference type="PANTHER" id="PTHR23048:SF0">
    <property type="entry name" value="CALMODULIN LIKE 3"/>
    <property type="match status" value="1"/>
</dbReference>
<dbReference type="Proteomes" id="UP000708208">
    <property type="component" value="Unassembled WGS sequence"/>
</dbReference>
<keyword evidence="3" id="KW-0106">Calcium</keyword>
<dbReference type="CDD" id="cd00051">
    <property type="entry name" value="EFh"/>
    <property type="match status" value="1"/>
</dbReference>
<reference evidence="7" key="1">
    <citation type="submission" date="2021-06" db="EMBL/GenBank/DDBJ databases">
        <authorList>
            <person name="Hodson N. C."/>
            <person name="Mongue J. A."/>
            <person name="Jaron S. K."/>
        </authorList>
    </citation>
    <scope>NUCLEOTIDE SEQUENCE</scope>
</reference>
<dbReference type="EMBL" id="CAJVCH010109221">
    <property type="protein sequence ID" value="CAG7724380.1"/>
    <property type="molecule type" value="Genomic_DNA"/>
</dbReference>
<feature type="domain" description="EF-hand" evidence="6">
    <location>
        <begin position="227"/>
        <end position="258"/>
    </location>
</feature>
<dbReference type="InterPro" id="IPR018247">
    <property type="entry name" value="EF_Hand_1_Ca_BS"/>
</dbReference>
<feature type="domain" description="EF-hand" evidence="6">
    <location>
        <begin position="191"/>
        <end position="226"/>
    </location>
</feature>
<dbReference type="InterPro" id="IPR002048">
    <property type="entry name" value="EF_hand_dom"/>
</dbReference>
<dbReference type="InterPro" id="IPR050230">
    <property type="entry name" value="CALM/Myosin/TropC-like"/>
</dbReference>
<dbReference type="AlphaFoldDB" id="A0A8J2JYM8"/>
<dbReference type="PROSITE" id="PS50222">
    <property type="entry name" value="EF_HAND_2"/>
    <property type="match status" value="3"/>
</dbReference>
<keyword evidence="4" id="KW-0514">Muscle protein</keyword>
<evidence type="ECO:0000259" key="6">
    <source>
        <dbReference type="PROSITE" id="PS50222"/>
    </source>
</evidence>
<sequence>KVISSRHHVMVCPTFLAKSFVTQPDYPEETQKKFLIALGLCIMNPRLSSPISPTTEGLTVKFFLLKCANARDIPLFTPTNSRSFVGFLAGDSEHFRLILKLLVSQTTIAMDELDKEQIAILQKAFDSFAQGRGYITPEMVGTILRIMGQPFIEQTLRELIAEVDEDGSGQIEFTEFVTLASKFIVEEDAESLQKELKEAFRLYDKEGNGYIPTTCLKEILRELDDQLSNADLDGMIEEIDGDGSGTVDFDEFMEMMTG</sequence>
<keyword evidence="1" id="KW-0479">Metal-binding</keyword>
<dbReference type="FunFam" id="1.10.238.10:FF:000103">
    <property type="entry name" value="Troponin C Ib"/>
    <property type="match status" value="1"/>
</dbReference>
<feature type="domain" description="EF-hand" evidence="6">
    <location>
        <begin position="151"/>
        <end position="186"/>
    </location>
</feature>
<keyword evidence="8" id="KW-1185">Reference proteome</keyword>
<evidence type="ECO:0000256" key="2">
    <source>
        <dbReference type="ARBA" id="ARBA00022737"/>
    </source>
</evidence>
<evidence type="ECO:0000256" key="4">
    <source>
        <dbReference type="ARBA" id="ARBA00023179"/>
    </source>
</evidence>
<protein>
    <recommendedName>
        <fullName evidence="6">EF-hand domain-containing protein</fullName>
    </recommendedName>
</protein>
<name>A0A8J2JYM8_9HEXA</name>
<accession>A0A8J2JYM8</accession>
<feature type="non-terminal residue" evidence="7">
    <location>
        <position position="1"/>
    </location>
</feature>
<dbReference type="GO" id="GO:0016460">
    <property type="term" value="C:myosin II complex"/>
    <property type="evidence" value="ECO:0007669"/>
    <property type="project" value="TreeGrafter"/>
</dbReference>
<keyword evidence="2" id="KW-0677">Repeat</keyword>
<evidence type="ECO:0000256" key="5">
    <source>
        <dbReference type="ARBA" id="ARBA00038202"/>
    </source>
</evidence>
<evidence type="ECO:0000256" key="1">
    <source>
        <dbReference type="ARBA" id="ARBA00022723"/>
    </source>
</evidence>
<dbReference type="OrthoDB" id="26525at2759"/>
<evidence type="ECO:0000313" key="7">
    <source>
        <dbReference type="EMBL" id="CAG7724380.1"/>
    </source>
</evidence>
<dbReference type="PANTHER" id="PTHR23048">
    <property type="entry name" value="MYOSIN LIGHT CHAIN 1, 3"/>
    <property type="match status" value="1"/>
</dbReference>